<reference evidence="2 3" key="1">
    <citation type="submission" date="2023-07" db="EMBL/GenBank/DDBJ databases">
        <title>Genomic Encyclopedia of Type Strains, Phase IV (KMG-IV): sequencing the most valuable type-strain genomes for metagenomic binning, comparative biology and taxonomic classification.</title>
        <authorList>
            <person name="Goeker M."/>
        </authorList>
    </citation>
    <scope>NUCLEOTIDE SEQUENCE [LARGE SCALE GENOMIC DNA]</scope>
    <source>
        <strain evidence="2 3">DSM 19562</strain>
    </source>
</reference>
<feature type="compositionally biased region" description="Basic and acidic residues" evidence="1">
    <location>
        <begin position="57"/>
        <end position="72"/>
    </location>
</feature>
<organism evidence="2 3">
    <name type="scientific">Methylobacterium persicinum</name>
    <dbReference type="NCBI Taxonomy" id="374426"/>
    <lineage>
        <taxon>Bacteria</taxon>
        <taxon>Pseudomonadati</taxon>
        <taxon>Pseudomonadota</taxon>
        <taxon>Alphaproteobacteria</taxon>
        <taxon>Hyphomicrobiales</taxon>
        <taxon>Methylobacteriaceae</taxon>
        <taxon>Methylobacterium</taxon>
    </lineage>
</organism>
<dbReference type="EMBL" id="JAUSVV010000004">
    <property type="protein sequence ID" value="MDQ0442684.1"/>
    <property type="molecule type" value="Genomic_DNA"/>
</dbReference>
<feature type="compositionally biased region" description="Basic residues" evidence="1">
    <location>
        <begin position="82"/>
        <end position="97"/>
    </location>
</feature>
<evidence type="ECO:0000313" key="3">
    <source>
        <dbReference type="Proteomes" id="UP001236369"/>
    </source>
</evidence>
<name>A0ABU0HK48_9HYPH</name>
<gene>
    <name evidence="2" type="ORF">QO016_002181</name>
</gene>
<dbReference type="RefSeq" id="WP_238247971.1">
    <property type="nucleotide sequence ID" value="NZ_BPQX01000014.1"/>
</dbReference>
<feature type="region of interest" description="Disordered" evidence="1">
    <location>
        <begin position="44"/>
        <end position="72"/>
    </location>
</feature>
<feature type="region of interest" description="Disordered" evidence="1">
    <location>
        <begin position="78"/>
        <end position="97"/>
    </location>
</feature>
<protein>
    <submittedName>
        <fullName evidence="2">Uncharacterized protein</fullName>
    </submittedName>
</protein>
<accession>A0ABU0HK48</accession>
<proteinExistence type="predicted"/>
<comment type="caution">
    <text evidence="2">The sequence shown here is derived from an EMBL/GenBank/DDBJ whole genome shotgun (WGS) entry which is preliminary data.</text>
</comment>
<dbReference type="Proteomes" id="UP001236369">
    <property type="component" value="Unassembled WGS sequence"/>
</dbReference>
<keyword evidence="3" id="KW-1185">Reference proteome</keyword>
<evidence type="ECO:0000256" key="1">
    <source>
        <dbReference type="SAM" id="MobiDB-lite"/>
    </source>
</evidence>
<evidence type="ECO:0000313" key="2">
    <source>
        <dbReference type="EMBL" id="MDQ0442684.1"/>
    </source>
</evidence>
<sequence length="97" mass="11081">MRRRDLGRAVGARQGLAEVLAGRDGLVRLGQGQVRGPFGLQHLRAQDRPRRQGNGLEHNRPHRSDLCDARPFRIGEPDIGHRLLHVQRRKQGDRKQE</sequence>